<evidence type="ECO:0000256" key="1">
    <source>
        <dbReference type="SAM" id="Phobius"/>
    </source>
</evidence>
<dbReference type="EMBL" id="JAUSTQ010000022">
    <property type="protein sequence ID" value="MDQ0160886.1"/>
    <property type="molecule type" value="Genomic_DNA"/>
</dbReference>
<gene>
    <name evidence="2" type="ORF">J2S77_002893</name>
</gene>
<dbReference type="Proteomes" id="UP001224359">
    <property type="component" value="Unassembled WGS sequence"/>
</dbReference>
<evidence type="ECO:0000313" key="3">
    <source>
        <dbReference type="Proteomes" id="UP001224359"/>
    </source>
</evidence>
<keyword evidence="1" id="KW-0812">Transmembrane</keyword>
<organism evidence="2 3">
    <name type="scientific">Alkalibacillus salilacus</name>
    <dbReference type="NCBI Taxonomy" id="284582"/>
    <lineage>
        <taxon>Bacteria</taxon>
        <taxon>Bacillati</taxon>
        <taxon>Bacillota</taxon>
        <taxon>Bacilli</taxon>
        <taxon>Bacillales</taxon>
        <taxon>Bacillaceae</taxon>
        <taxon>Alkalibacillus</taxon>
    </lineage>
</organism>
<feature type="transmembrane region" description="Helical" evidence="1">
    <location>
        <begin position="14"/>
        <end position="36"/>
    </location>
</feature>
<name>A0ABT9VIT6_9BACI</name>
<evidence type="ECO:0000313" key="2">
    <source>
        <dbReference type="EMBL" id="MDQ0160886.1"/>
    </source>
</evidence>
<dbReference type="RefSeq" id="WP_306978447.1">
    <property type="nucleotide sequence ID" value="NZ_JAUSTQ010000022.1"/>
</dbReference>
<protein>
    <submittedName>
        <fullName evidence="2">Uncharacterized protein</fullName>
    </submittedName>
</protein>
<keyword evidence="1" id="KW-0472">Membrane</keyword>
<accession>A0ABT9VIT6</accession>
<proteinExistence type="predicted"/>
<sequence length="71" mass="8317">MFERLKPTSRYGRIGLYTFIIGAILFVVIESIFTLWLNQYQVVSLIFWFIGMIGAVVYITDLVKHREGKDE</sequence>
<keyword evidence="3" id="KW-1185">Reference proteome</keyword>
<feature type="transmembrane region" description="Helical" evidence="1">
    <location>
        <begin position="42"/>
        <end position="63"/>
    </location>
</feature>
<reference evidence="2 3" key="1">
    <citation type="submission" date="2023-07" db="EMBL/GenBank/DDBJ databases">
        <title>Genomic Encyclopedia of Type Strains, Phase IV (KMG-IV): sequencing the most valuable type-strain genomes for metagenomic binning, comparative biology and taxonomic classification.</title>
        <authorList>
            <person name="Goeker M."/>
        </authorList>
    </citation>
    <scope>NUCLEOTIDE SEQUENCE [LARGE SCALE GENOMIC DNA]</scope>
    <source>
        <strain evidence="2 3">DSM 16460</strain>
    </source>
</reference>
<comment type="caution">
    <text evidence="2">The sequence shown here is derived from an EMBL/GenBank/DDBJ whole genome shotgun (WGS) entry which is preliminary data.</text>
</comment>
<keyword evidence="1" id="KW-1133">Transmembrane helix</keyword>